<dbReference type="AlphaFoldDB" id="A0A839QF15"/>
<keyword evidence="2" id="KW-1185">Reference proteome</keyword>
<organism evidence="1 2">
    <name type="scientific">Paeniglutamicibacter cryotolerans</name>
    <dbReference type="NCBI Taxonomy" id="670079"/>
    <lineage>
        <taxon>Bacteria</taxon>
        <taxon>Bacillati</taxon>
        <taxon>Actinomycetota</taxon>
        <taxon>Actinomycetes</taxon>
        <taxon>Micrococcales</taxon>
        <taxon>Micrococcaceae</taxon>
        <taxon>Paeniglutamicibacter</taxon>
    </lineage>
</organism>
<dbReference type="EMBL" id="JACHVS010000001">
    <property type="protein sequence ID" value="MBB2994739.1"/>
    <property type="molecule type" value="Genomic_DNA"/>
</dbReference>
<dbReference type="Proteomes" id="UP000523000">
    <property type="component" value="Unassembled WGS sequence"/>
</dbReference>
<name>A0A839QF15_9MICC</name>
<accession>A0A839QF15</accession>
<proteinExistence type="predicted"/>
<sequence length="32" mass="3369">MNPETLGDAVVLLTLVDGRVVIDANDQRAVSS</sequence>
<gene>
    <name evidence="1" type="ORF">E9229_000930</name>
</gene>
<protein>
    <submittedName>
        <fullName evidence="1">Uncharacterized protein</fullName>
    </submittedName>
</protein>
<evidence type="ECO:0000313" key="2">
    <source>
        <dbReference type="Proteomes" id="UP000523000"/>
    </source>
</evidence>
<reference evidence="1 2" key="1">
    <citation type="submission" date="2020-08" db="EMBL/GenBank/DDBJ databases">
        <title>Sequencing the genomes of 1000 actinobacteria strains.</title>
        <authorList>
            <person name="Klenk H.-P."/>
        </authorList>
    </citation>
    <scope>NUCLEOTIDE SEQUENCE [LARGE SCALE GENOMIC DNA]</scope>
    <source>
        <strain evidence="1 2">DSM 22826</strain>
    </source>
</reference>
<evidence type="ECO:0000313" key="1">
    <source>
        <dbReference type="EMBL" id="MBB2994739.1"/>
    </source>
</evidence>
<comment type="caution">
    <text evidence="1">The sequence shown here is derived from an EMBL/GenBank/DDBJ whole genome shotgun (WGS) entry which is preliminary data.</text>
</comment>